<dbReference type="Proteomes" id="UP001374584">
    <property type="component" value="Unassembled WGS sequence"/>
</dbReference>
<dbReference type="EMBL" id="JAYMYR010000003">
    <property type="protein sequence ID" value="KAK7374125.1"/>
    <property type="molecule type" value="Genomic_DNA"/>
</dbReference>
<protein>
    <submittedName>
        <fullName evidence="1">Uncharacterized protein</fullName>
    </submittedName>
</protein>
<name>A0AAN9NKC6_PHACN</name>
<reference evidence="1 2" key="1">
    <citation type="submission" date="2024-01" db="EMBL/GenBank/DDBJ databases">
        <title>The genomes of 5 underutilized Papilionoideae crops provide insights into root nodulation and disease resistanc.</title>
        <authorList>
            <person name="Jiang F."/>
        </authorList>
    </citation>
    <scope>NUCLEOTIDE SEQUENCE [LARGE SCALE GENOMIC DNA]</scope>
    <source>
        <strain evidence="1">JINMINGXINNONG_FW02</strain>
        <tissue evidence="1">Leaves</tissue>
    </source>
</reference>
<dbReference type="AlphaFoldDB" id="A0AAN9NKC6"/>
<organism evidence="1 2">
    <name type="scientific">Phaseolus coccineus</name>
    <name type="common">Scarlet runner bean</name>
    <name type="synonym">Phaseolus multiflorus</name>
    <dbReference type="NCBI Taxonomy" id="3886"/>
    <lineage>
        <taxon>Eukaryota</taxon>
        <taxon>Viridiplantae</taxon>
        <taxon>Streptophyta</taxon>
        <taxon>Embryophyta</taxon>
        <taxon>Tracheophyta</taxon>
        <taxon>Spermatophyta</taxon>
        <taxon>Magnoliopsida</taxon>
        <taxon>eudicotyledons</taxon>
        <taxon>Gunneridae</taxon>
        <taxon>Pentapetalae</taxon>
        <taxon>rosids</taxon>
        <taxon>fabids</taxon>
        <taxon>Fabales</taxon>
        <taxon>Fabaceae</taxon>
        <taxon>Papilionoideae</taxon>
        <taxon>50 kb inversion clade</taxon>
        <taxon>NPAAA clade</taxon>
        <taxon>indigoferoid/millettioid clade</taxon>
        <taxon>Phaseoleae</taxon>
        <taxon>Phaseolus</taxon>
    </lineage>
</organism>
<sequence>MEVMTSLPPSGGSCYGDFFSSENAMVHHELSMLTKPKDNKVLTHQAFVFKRNAEEMKKKKKYLTIKVEGVNKKLEETDKDVRLSRKVLQHFKRRWRSPRPKLS</sequence>
<gene>
    <name evidence="1" type="ORF">VNO80_07551</name>
</gene>
<evidence type="ECO:0000313" key="2">
    <source>
        <dbReference type="Proteomes" id="UP001374584"/>
    </source>
</evidence>
<accession>A0AAN9NKC6</accession>
<proteinExistence type="predicted"/>
<evidence type="ECO:0000313" key="1">
    <source>
        <dbReference type="EMBL" id="KAK7374125.1"/>
    </source>
</evidence>
<keyword evidence="2" id="KW-1185">Reference proteome</keyword>
<comment type="caution">
    <text evidence="1">The sequence shown here is derived from an EMBL/GenBank/DDBJ whole genome shotgun (WGS) entry which is preliminary data.</text>
</comment>